<dbReference type="EMBL" id="LBWK01000001">
    <property type="protein sequence ID" value="KKR06236.1"/>
    <property type="molecule type" value="Genomic_DNA"/>
</dbReference>
<dbReference type="AlphaFoldDB" id="A0A0G0N089"/>
<keyword evidence="1" id="KW-0812">Transmembrane</keyword>
<organism evidence="2 3">
    <name type="scientific">candidate division WS6 bacterium GW2011_GWF2_39_15</name>
    <dbReference type="NCBI Taxonomy" id="1619100"/>
    <lineage>
        <taxon>Bacteria</taxon>
        <taxon>Candidatus Dojkabacteria</taxon>
    </lineage>
</organism>
<feature type="transmembrane region" description="Helical" evidence="1">
    <location>
        <begin position="148"/>
        <end position="169"/>
    </location>
</feature>
<feature type="transmembrane region" description="Helical" evidence="1">
    <location>
        <begin position="12"/>
        <end position="32"/>
    </location>
</feature>
<feature type="transmembrane region" description="Helical" evidence="1">
    <location>
        <begin position="119"/>
        <end position="136"/>
    </location>
</feature>
<keyword evidence="1" id="KW-0472">Membrane</keyword>
<sequence length="221" mass="25193">MSVPKILKNPLFLISIIVWLYVLIPFIAPIAYTVENEKLGWGINQFYENFCHQRVERSVFLFGKSSPISFYTVQELKDAKAIPQTNTNPGRYIWPEYFGHDYVGNKVVGYKVPICIRDIALYGSLALFLTIFSLLKPKTVDKYATQRLYLYGFLLLLPMILDGVAQTIIEGFMIKSVPLSYIHSISKRIVTGSLFGLGLSLILLKLFNEGRLTKQEEKGKI</sequence>
<protein>
    <recommendedName>
        <fullName evidence="4">DUF2085 domain-containing protein</fullName>
    </recommendedName>
</protein>
<dbReference type="InterPro" id="IPR019206">
    <property type="entry name" value="DUF2085_TM"/>
</dbReference>
<keyword evidence="1" id="KW-1133">Transmembrane helix</keyword>
<evidence type="ECO:0000256" key="1">
    <source>
        <dbReference type="SAM" id="Phobius"/>
    </source>
</evidence>
<feature type="transmembrane region" description="Helical" evidence="1">
    <location>
        <begin position="189"/>
        <end position="208"/>
    </location>
</feature>
<name>A0A0G0N089_9BACT</name>
<accession>A0A0G0N089</accession>
<dbReference type="STRING" id="1619100.UT34_C0001G0276"/>
<dbReference type="Proteomes" id="UP000034799">
    <property type="component" value="Unassembled WGS sequence"/>
</dbReference>
<evidence type="ECO:0008006" key="4">
    <source>
        <dbReference type="Google" id="ProtNLM"/>
    </source>
</evidence>
<comment type="caution">
    <text evidence="2">The sequence shown here is derived from an EMBL/GenBank/DDBJ whole genome shotgun (WGS) entry which is preliminary data.</text>
</comment>
<evidence type="ECO:0000313" key="2">
    <source>
        <dbReference type="EMBL" id="KKR06236.1"/>
    </source>
</evidence>
<proteinExistence type="predicted"/>
<gene>
    <name evidence="2" type="ORF">UT34_C0001G0276</name>
</gene>
<reference evidence="2 3" key="1">
    <citation type="journal article" date="2015" name="Nature">
        <title>rRNA introns, odd ribosomes, and small enigmatic genomes across a large radiation of phyla.</title>
        <authorList>
            <person name="Brown C.T."/>
            <person name="Hug L.A."/>
            <person name="Thomas B.C."/>
            <person name="Sharon I."/>
            <person name="Castelle C.J."/>
            <person name="Singh A."/>
            <person name="Wilkins M.J."/>
            <person name="Williams K.H."/>
            <person name="Banfield J.F."/>
        </authorList>
    </citation>
    <scope>NUCLEOTIDE SEQUENCE [LARGE SCALE GENOMIC DNA]</scope>
</reference>
<dbReference type="Pfam" id="PF09858">
    <property type="entry name" value="DUF2085"/>
    <property type="match status" value="1"/>
</dbReference>
<evidence type="ECO:0000313" key="3">
    <source>
        <dbReference type="Proteomes" id="UP000034799"/>
    </source>
</evidence>